<reference evidence="1" key="1">
    <citation type="submission" date="2013-05" db="EMBL/GenBank/DDBJ databases">
        <authorList>
            <person name="Yim A.K.Y."/>
            <person name="Chan T.F."/>
            <person name="Ji K.M."/>
            <person name="Liu X.Y."/>
            <person name="Zhou J.W."/>
            <person name="Li R.Q."/>
            <person name="Yang K.Y."/>
            <person name="Li J."/>
            <person name="Li M."/>
            <person name="Law P.T.W."/>
            <person name="Wu Y.L."/>
            <person name="Cai Z.L."/>
            <person name="Qin H."/>
            <person name="Bao Y."/>
            <person name="Leung R.K.K."/>
            <person name="Ng P.K.S."/>
            <person name="Zou J."/>
            <person name="Zhong X.J."/>
            <person name="Ran P.X."/>
            <person name="Zhong N.S."/>
            <person name="Liu Z.G."/>
            <person name="Tsui S.K.W."/>
        </authorList>
    </citation>
    <scope>NUCLEOTIDE SEQUENCE</scope>
    <source>
        <strain evidence="1">Derf</strain>
        <tissue evidence="1">Whole organism</tissue>
    </source>
</reference>
<reference evidence="1" key="2">
    <citation type="journal article" date="2022" name="Res Sq">
        <title>Comparative Genomics Reveals Insights into the Divergent Evolution of Astigmatic Mites and Household Pest Adaptations.</title>
        <authorList>
            <person name="Xiong Q."/>
            <person name="Wan A.T.-Y."/>
            <person name="Liu X.-Y."/>
            <person name="Fung C.S.-H."/>
            <person name="Xiao X."/>
            <person name="Malainual N."/>
            <person name="Hou J."/>
            <person name="Wang L."/>
            <person name="Wang M."/>
            <person name="Yang K."/>
            <person name="Cui Y."/>
            <person name="Leung E."/>
            <person name="Nong W."/>
            <person name="Shin S.-K."/>
            <person name="Au S."/>
            <person name="Jeong K.Y."/>
            <person name="Chew F.T."/>
            <person name="Hui J."/>
            <person name="Leung T.F."/>
            <person name="Tungtrongchitr A."/>
            <person name="Zhong N."/>
            <person name="Liu Z."/>
            <person name="Tsui S."/>
        </authorList>
    </citation>
    <scope>NUCLEOTIDE SEQUENCE</scope>
    <source>
        <strain evidence="1">Derf</strain>
        <tissue evidence="1">Whole organism</tissue>
    </source>
</reference>
<accession>A0A922KZP5</accession>
<gene>
    <name evidence="1" type="ORF">DERF_011587</name>
</gene>
<protein>
    <submittedName>
        <fullName evidence="1">Uncharacterized protein</fullName>
    </submittedName>
</protein>
<name>A0A922KZP5_DERFA</name>
<evidence type="ECO:0000313" key="1">
    <source>
        <dbReference type="EMBL" id="KAH9506875.1"/>
    </source>
</evidence>
<dbReference type="Proteomes" id="UP000790347">
    <property type="component" value="Unassembled WGS sequence"/>
</dbReference>
<dbReference type="AlphaFoldDB" id="A0A922KZP5"/>
<evidence type="ECO:0000313" key="2">
    <source>
        <dbReference type="Proteomes" id="UP000790347"/>
    </source>
</evidence>
<comment type="caution">
    <text evidence="1">The sequence shown here is derived from an EMBL/GenBank/DDBJ whole genome shotgun (WGS) entry which is preliminary data.</text>
</comment>
<proteinExistence type="predicted"/>
<keyword evidence="2" id="KW-1185">Reference proteome</keyword>
<organism evidence="1 2">
    <name type="scientific">Dermatophagoides farinae</name>
    <name type="common">American house dust mite</name>
    <dbReference type="NCBI Taxonomy" id="6954"/>
    <lineage>
        <taxon>Eukaryota</taxon>
        <taxon>Metazoa</taxon>
        <taxon>Ecdysozoa</taxon>
        <taxon>Arthropoda</taxon>
        <taxon>Chelicerata</taxon>
        <taxon>Arachnida</taxon>
        <taxon>Acari</taxon>
        <taxon>Acariformes</taxon>
        <taxon>Sarcoptiformes</taxon>
        <taxon>Astigmata</taxon>
        <taxon>Psoroptidia</taxon>
        <taxon>Analgoidea</taxon>
        <taxon>Pyroglyphidae</taxon>
        <taxon>Dermatophagoidinae</taxon>
        <taxon>Dermatophagoides</taxon>
    </lineage>
</organism>
<sequence>MTFGATFSETFTTFTTARHYLREFVKKIEVTTKGKRLRSKARVNSVLPLRMSKRCRFFARKLHGDCKGAKAMESCFVCRVTDYMKGFPADRQSSIIDR</sequence>
<dbReference type="EMBL" id="ASGP02000005">
    <property type="protein sequence ID" value="KAH9506875.1"/>
    <property type="molecule type" value="Genomic_DNA"/>
</dbReference>